<dbReference type="RefSeq" id="WP_020281224.1">
    <property type="nucleotide sequence ID" value="NZ_AZED01000005.1"/>
</dbReference>
<dbReference type="PATRIC" id="fig|1423780.4.peg.2288"/>
<name>S4NHW3_9LACO</name>
<accession>S4NHW3</accession>
<protein>
    <submittedName>
        <fullName evidence="2">Uncharacterized protein</fullName>
    </submittedName>
</protein>
<evidence type="ECO:0000313" key="2">
    <source>
        <dbReference type="EMBL" id="GAD16782.1"/>
    </source>
</evidence>
<feature type="transmembrane region" description="Helical" evidence="1">
    <location>
        <begin position="15"/>
        <end position="31"/>
    </location>
</feature>
<dbReference type="EMBL" id="BASH01000004">
    <property type="protein sequence ID" value="GAD16782.1"/>
    <property type="molecule type" value="Genomic_DNA"/>
</dbReference>
<dbReference type="Proteomes" id="UP000016361">
    <property type="component" value="Unassembled WGS sequence"/>
</dbReference>
<dbReference type="eggNOG" id="ENOG5031AMT">
    <property type="taxonomic scope" value="Bacteria"/>
</dbReference>
<evidence type="ECO:0000256" key="1">
    <source>
        <dbReference type="SAM" id="Phobius"/>
    </source>
</evidence>
<keyword evidence="1" id="KW-0812">Transmembrane</keyword>
<feature type="transmembrane region" description="Helical" evidence="1">
    <location>
        <begin position="43"/>
        <end position="61"/>
    </location>
</feature>
<comment type="caution">
    <text evidence="2">The sequence shown here is derived from an EMBL/GenBank/DDBJ whole genome shotgun (WGS) entry which is preliminary data.</text>
</comment>
<sequence>MNSDNNKNQNNDQRAMWLLPLLSLVTLSIYYTSVVSRPIESTYFFAIVVLVGYLYFAWDYYRKHEMKYMVTALISLIAIPILIVIINLFR</sequence>
<dbReference type="AlphaFoldDB" id="S4NHW3"/>
<feature type="transmembrane region" description="Helical" evidence="1">
    <location>
        <begin position="68"/>
        <end position="89"/>
    </location>
</feature>
<dbReference type="GeneID" id="301047271"/>
<keyword evidence="3" id="KW-1185">Reference proteome</keyword>
<gene>
    <name evidence="2" type="ORF">LOT_1320</name>
</gene>
<proteinExistence type="predicted"/>
<reference evidence="3" key="1">
    <citation type="journal article" date="2013" name="Genome Announc.">
        <title>Draft Genome Sequence of D-Branched-Chain Amino Acid Producer Lactobacillus otakiensis JCM 15040T, Isolated from a Traditional Japanese Pickle.</title>
        <authorList>
            <person name="Doi K."/>
            <person name="Mori K."/>
            <person name="Mutaguchi Y."/>
            <person name="Tashiro K."/>
            <person name="Fujino Y."/>
            <person name="Ohmori T."/>
            <person name="Kuhara S."/>
            <person name="Ohshima T."/>
        </authorList>
    </citation>
    <scope>NUCLEOTIDE SEQUENCE [LARGE SCALE GENOMIC DNA]</scope>
    <source>
        <strain evidence="3">JCM 15040</strain>
    </source>
</reference>
<keyword evidence="1" id="KW-0472">Membrane</keyword>
<organism evidence="2 3">
    <name type="scientific">Lentilactobacillus otakiensis DSM 19908 = JCM 15040</name>
    <dbReference type="NCBI Taxonomy" id="1423780"/>
    <lineage>
        <taxon>Bacteria</taxon>
        <taxon>Bacillati</taxon>
        <taxon>Bacillota</taxon>
        <taxon>Bacilli</taxon>
        <taxon>Lactobacillales</taxon>
        <taxon>Lactobacillaceae</taxon>
        <taxon>Lentilactobacillus</taxon>
    </lineage>
</organism>
<keyword evidence="1" id="KW-1133">Transmembrane helix</keyword>
<evidence type="ECO:0000313" key="3">
    <source>
        <dbReference type="Proteomes" id="UP000016361"/>
    </source>
</evidence>